<proteinExistence type="predicted"/>
<dbReference type="Proteomes" id="UP000507222">
    <property type="component" value="Unassembled WGS sequence"/>
</dbReference>
<reference evidence="1 2" key="1">
    <citation type="submission" date="2020-05" db="EMBL/GenBank/DDBJ databases">
        <authorList>
            <person name="Campoy J."/>
            <person name="Schneeberger K."/>
            <person name="Spophaly S."/>
        </authorList>
    </citation>
    <scope>NUCLEOTIDE SEQUENCE [LARGE SCALE GENOMIC DNA]</scope>
    <source>
        <strain evidence="1">PruArmRojPasFocal</strain>
    </source>
</reference>
<sequence length="104" mass="11431">MKRLNLAECDRIIDFGVMFLEKMCCWACLSRGEAGFVGVAGARGLRCGWVCRGAGFMSCRDAGFVDCRVAGVATRLVGFQIWVCKYKGRRNGDGLFCCHCCELA</sequence>
<name>A0A6J5VCG9_PRUAR</name>
<gene>
    <name evidence="1" type="ORF">CURHAP_LOCUS44159</name>
</gene>
<dbReference type="AlphaFoldDB" id="A0A6J5VCG9"/>
<evidence type="ECO:0000313" key="2">
    <source>
        <dbReference type="Proteomes" id="UP000507222"/>
    </source>
</evidence>
<organism evidence="1 2">
    <name type="scientific">Prunus armeniaca</name>
    <name type="common">Apricot</name>
    <name type="synonym">Armeniaca vulgaris</name>
    <dbReference type="NCBI Taxonomy" id="36596"/>
    <lineage>
        <taxon>Eukaryota</taxon>
        <taxon>Viridiplantae</taxon>
        <taxon>Streptophyta</taxon>
        <taxon>Embryophyta</taxon>
        <taxon>Tracheophyta</taxon>
        <taxon>Spermatophyta</taxon>
        <taxon>Magnoliopsida</taxon>
        <taxon>eudicotyledons</taxon>
        <taxon>Gunneridae</taxon>
        <taxon>Pentapetalae</taxon>
        <taxon>rosids</taxon>
        <taxon>fabids</taxon>
        <taxon>Rosales</taxon>
        <taxon>Rosaceae</taxon>
        <taxon>Amygdaloideae</taxon>
        <taxon>Amygdaleae</taxon>
        <taxon>Prunus</taxon>
    </lineage>
</organism>
<accession>A0A6J5VCG9</accession>
<dbReference type="EMBL" id="CAEKDK010000007">
    <property type="protein sequence ID" value="CAB4286626.1"/>
    <property type="molecule type" value="Genomic_DNA"/>
</dbReference>
<protein>
    <submittedName>
        <fullName evidence="1">Uncharacterized protein</fullName>
    </submittedName>
</protein>
<evidence type="ECO:0000313" key="1">
    <source>
        <dbReference type="EMBL" id="CAB4286626.1"/>
    </source>
</evidence>